<protein>
    <submittedName>
        <fullName evidence="2">Uncharacterized protein</fullName>
    </submittedName>
</protein>
<name>A0A8S3FPN4_9BILA</name>
<comment type="caution">
    <text evidence="2">The sequence shown here is derived from an EMBL/GenBank/DDBJ whole genome shotgun (WGS) entry which is preliminary data.</text>
</comment>
<sequence length="60" mass="6792">NFISHADDLSDLDNDDYEDSGSEPEPQMGIKNNINKPSRINRIDERTQVVQSLSSELIKC</sequence>
<reference evidence="2" key="1">
    <citation type="submission" date="2021-02" db="EMBL/GenBank/DDBJ databases">
        <authorList>
            <person name="Nowell W R."/>
        </authorList>
    </citation>
    <scope>NUCLEOTIDE SEQUENCE</scope>
</reference>
<evidence type="ECO:0000256" key="1">
    <source>
        <dbReference type="SAM" id="MobiDB-lite"/>
    </source>
</evidence>
<feature type="compositionally biased region" description="Acidic residues" evidence="1">
    <location>
        <begin position="9"/>
        <end position="22"/>
    </location>
</feature>
<organism evidence="2 3">
    <name type="scientific">Rotaria magnacalcarata</name>
    <dbReference type="NCBI Taxonomy" id="392030"/>
    <lineage>
        <taxon>Eukaryota</taxon>
        <taxon>Metazoa</taxon>
        <taxon>Spiralia</taxon>
        <taxon>Gnathifera</taxon>
        <taxon>Rotifera</taxon>
        <taxon>Eurotatoria</taxon>
        <taxon>Bdelloidea</taxon>
        <taxon>Philodinida</taxon>
        <taxon>Philodinidae</taxon>
        <taxon>Rotaria</taxon>
    </lineage>
</organism>
<accession>A0A8S3FPN4</accession>
<gene>
    <name evidence="2" type="ORF">BYL167_LOCUS68819</name>
</gene>
<feature type="region of interest" description="Disordered" evidence="1">
    <location>
        <begin position="1"/>
        <end position="35"/>
    </location>
</feature>
<dbReference type="AlphaFoldDB" id="A0A8S3FPN4"/>
<evidence type="ECO:0000313" key="2">
    <source>
        <dbReference type="EMBL" id="CAF5132939.1"/>
    </source>
</evidence>
<feature type="non-terminal residue" evidence="2">
    <location>
        <position position="1"/>
    </location>
</feature>
<dbReference type="EMBL" id="CAJOBH010248769">
    <property type="protein sequence ID" value="CAF5132939.1"/>
    <property type="molecule type" value="Genomic_DNA"/>
</dbReference>
<dbReference type="Proteomes" id="UP000681967">
    <property type="component" value="Unassembled WGS sequence"/>
</dbReference>
<proteinExistence type="predicted"/>
<evidence type="ECO:0000313" key="3">
    <source>
        <dbReference type="Proteomes" id="UP000681967"/>
    </source>
</evidence>